<dbReference type="RefSeq" id="WP_010393167.1">
    <property type="nucleotide sequence ID" value="NZ_BSFH01000005.1"/>
</dbReference>
<dbReference type="Proteomes" id="UP001143349">
    <property type="component" value="Unassembled WGS sequence"/>
</dbReference>
<dbReference type="Gene3D" id="2.60.40.1890">
    <property type="entry name" value="PCu(A)C copper chaperone"/>
    <property type="match status" value="1"/>
</dbReference>
<gene>
    <name evidence="2" type="ORF">GCM10017635_01280</name>
</gene>
<protein>
    <recommendedName>
        <fullName evidence="4">Copper chaperone PCu(A)C</fullName>
    </recommendedName>
</protein>
<dbReference type="AlphaFoldDB" id="A0AAD3NWI3"/>
<keyword evidence="3" id="KW-1185">Reference proteome</keyword>
<dbReference type="Pfam" id="PF04314">
    <property type="entry name" value="PCuAC"/>
    <property type="match status" value="1"/>
</dbReference>
<dbReference type="PANTHER" id="PTHR36302:SF1">
    <property type="entry name" value="COPPER CHAPERONE PCU(A)C"/>
    <property type="match status" value="1"/>
</dbReference>
<evidence type="ECO:0008006" key="4">
    <source>
        <dbReference type="Google" id="ProtNLM"/>
    </source>
</evidence>
<feature type="chain" id="PRO_5041957091" description="Copper chaperone PCu(A)C" evidence="1">
    <location>
        <begin position="20"/>
        <end position="138"/>
    </location>
</feature>
<name>A0AAD3NWI3_9RHOB</name>
<evidence type="ECO:0000313" key="3">
    <source>
        <dbReference type="Proteomes" id="UP001143349"/>
    </source>
</evidence>
<proteinExistence type="predicted"/>
<keyword evidence="1" id="KW-0732">Signal</keyword>
<dbReference type="InterPro" id="IPR036182">
    <property type="entry name" value="PCuAC_sf"/>
</dbReference>
<dbReference type="EMBL" id="BSFH01000005">
    <property type="protein sequence ID" value="GLK62660.1"/>
    <property type="molecule type" value="Genomic_DNA"/>
</dbReference>
<accession>A0AAD3NWI3</accession>
<dbReference type="InterPro" id="IPR058248">
    <property type="entry name" value="Lxx211020-like"/>
</dbReference>
<feature type="signal peptide" evidence="1">
    <location>
        <begin position="1"/>
        <end position="19"/>
    </location>
</feature>
<sequence>MKFLSAAFCLTLLPCAVLGQDLVLRDGYVRSTNPRSGAAFMVIENQGQAACTLSAAASEAAQRVELHGNREEGGMMRMVKMDPVAIPAGGRHELVRGGEHLMLMGLNHPLAEGEEVDLVLDFGTCGKVGARLPVRNGR</sequence>
<evidence type="ECO:0000256" key="1">
    <source>
        <dbReference type="SAM" id="SignalP"/>
    </source>
</evidence>
<evidence type="ECO:0000313" key="2">
    <source>
        <dbReference type="EMBL" id="GLK62660.1"/>
    </source>
</evidence>
<dbReference type="InterPro" id="IPR007410">
    <property type="entry name" value="LpqE-like"/>
</dbReference>
<dbReference type="SUPFAM" id="SSF110087">
    <property type="entry name" value="DR1885-like metal-binding protein"/>
    <property type="match status" value="1"/>
</dbReference>
<reference evidence="2" key="2">
    <citation type="submission" date="2023-01" db="EMBL/GenBank/DDBJ databases">
        <authorList>
            <person name="Sun Q."/>
            <person name="Evtushenko L."/>
        </authorList>
    </citation>
    <scope>NUCLEOTIDE SEQUENCE</scope>
    <source>
        <strain evidence="2">VKM B-2222</strain>
    </source>
</reference>
<organism evidence="2 3">
    <name type="scientific">Paracoccus kondratievae</name>
    <dbReference type="NCBI Taxonomy" id="135740"/>
    <lineage>
        <taxon>Bacteria</taxon>
        <taxon>Pseudomonadati</taxon>
        <taxon>Pseudomonadota</taxon>
        <taxon>Alphaproteobacteria</taxon>
        <taxon>Rhodobacterales</taxon>
        <taxon>Paracoccaceae</taxon>
        <taxon>Paracoccus</taxon>
    </lineage>
</organism>
<comment type="caution">
    <text evidence="2">The sequence shown here is derived from an EMBL/GenBank/DDBJ whole genome shotgun (WGS) entry which is preliminary data.</text>
</comment>
<dbReference type="PANTHER" id="PTHR36302">
    <property type="entry name" value="BLR7088 PROTEIN"/>
    <property type="match status" value="1"/>
</dbReference>
<reference evidence="2" key="1">
    <citation type="journal article" date="2014" name="Int. J. Syst. Evol. Microbiol.">
        <title>Complete genome sequence of Corynebacterium casei LMG S-19264T (=DSM 44701T), isolated from a smear-ripened cheese.</title>
        <authorList>
            <consortium name="US DOE Joint Genome Institute (JGI-PGF)"/>
            <person name="Walter F."/>
            <person name="Albersmeier A."/>
            <person name="Kalinowski J."/>
            <person name="Ruckert C."/>
        </authorList>
    </citation>
    <scope>NUCLEOTIDE SEQUENCE</scope>
    <source>
        <strain evidence="2">VKM B-2222</strain>
    </source>
</reference>